<evidence type="ECO:0000313" key="1">
    <source>
        <dbReference type="EMBL" id="EFO86923.1"/>
    </source>
</evidence>
<dbReference type="KEGG" id="crq:GCK72_022487"/>
<dbReference type="EMBL" id="DS268529">
    <property type="protein sequence ID" value="EFO86923.1"/>
    <property type="molecule type" value="Genomic_DNA"/>
</dbReference>
<sequence>MKILLFVFIGIFVVDGVKKLGTEENEELQKTCGLKALRSKTEGNIRWEYPWAMSLYIDVKETINGTTKSRTAVITGTIISPNHILALNLFQMTNNKLNIAGRELLESNGTCLGDLLVVPEEIMSRMVVDFQSYVTMREAPSSQLPISNIFIPDGCSNFATAKLMVFELPIPLKFSNDLKPACFSESPKNWLGATMFQVYGPNKSKEFDSVQYSSSNCTIKEPFVCAEKVEKKTGPCIGNYAGNAVANINGRHTILGFYSDGNRNCNKESNTEPDYKFIDASFYRDSICKSFGICVSAKKLPLADTLTKKEKMPNAKMGGSTTNASEPMEVNIGSENLSNPSREININIFLDGKKRT</sequence>
<dbReference type="Pfam" id="PF03761">
    <property type="entry name" value="DUF316"/>
    <property type="match status" value="1"/>
</dbReference>
<proteinExistence type="predicted"/>
<dbReference type="AlphaFoldDB" id="E3N502"/>
<keyword evidence="2" id="KW-1185">Reference proteome</keyword>
<dbReference type="eggNOG" id="KOG3627">
    <property type="taxonomic scope" value="Eukaryota"/>
</dbReference>
<accession>E3N502</accession>
<dbReference type="RefSeq" id="XP_003096521.2">
    <property type="nucleotide sequence ID" value="XM_003096473.2"/>
</dbReference>
<dbReference type="InterPro" id="IPR009003">
    <property type="entry name" value="Peptidase_S1_PA"/>
</dbReference>
<dbReference type="OrthoDB" id="5904369at2759"/>
<dbReference type="GeneID" id="9823804"/>
<reference evidence="1" key="1">
    <citation type="submission" date="2007-07" db="EMBL/GenBank/DDBJ databases">
        <title>PCAP assembly of the Caenorhabditis remanei genome.</title>
        <authorList>
            <consortium name="The Caenorhabditis remanei Sequencing Consortium"/>
            <person name="Wilson R.K."/>
        </authorList>
    </citation>
    <scope>NUCLEOTIDE SEQUENCE [LARGE SCALE GENOMIC DNA]</scope>
    <source>
        <strain evidence="1">PB4641</strain>
    </source>
</reference>
<evidence type="ECO:0000313" key="2">
    <source>
        <dbReference type="Proteomes" id="UP000008281"/>
    </source>
</evidence>
<dbReference type="PANTHER" id="PTHR22596:SF3">
    <property type="entry name" value="PEPTIDASE S1 DOMAIN-CONTAINING PROTEIN"/>
    <property type="match status" value="1"/>
</dbReference>
<dbReference type="STRING" id="31234.E3N502"/>
<dbReference type="InterPro" id="IPR043504">
    <property type="entry name" value="Peptidase_S1_PA_chymotrypsin"/>
</dbReference>
<protein>
    <submittedName>
        <fullName evidence="1">Uncharacterized protein</fullName>
    </submittedName>
</protein>
<dbReference type="Proteomes" id="UP000008281">
    <property type="component" value="Unassembled WGS sequence"/>
</dbReference>
<organism evidence="2">
    <name type="scientific">Caenorhabditis remanei</name>
    <name type="common">Caenorhabditis vulgaris</name>
    <dbReference type="NCBI Taxonomy" id="31234"/>
    <lineage>
        <taxon>Eukaryota</taxon>
        <taxon>Metazoa</taxon>
        <taxon>Ecdysozoa</taxon>
        <taxon>Nematoda</taxon>
        <taxon>Chromadorea</taxon>
        <taxon>Rhabditida</taxon>
        <taxon>Rhabditina</taxon>
        <taxon>Rhabditomorpha</taxon>
        <taxon>Rhabditoidea</taxon>
        <taxon>Rhabditidae</taxon>
        <taxon>Peloderinae</taxon>
        <taxon>Caenorhabditis</taxon>
    </lineage>
</organism>
<dbReference type="HOGENOM" id="CLU_779006_0_0_1"/>
<dbReference type="PANTHER" id="PTHR22596">
    <property type="entry name" value="TRYPSIN-LIKE PROTEASE PROTEIN 6"/>
    <property type="match status" value="1"/>
</dbReference>
<dbReference type="CTD" id="9823804"/>
<dbReference type="Gene3D" id="2.40.10.10">
    <property type="entry name" value="Trypsin-like serine proteases"/>
    <property type="match status" value="1"/>
</dbReference>
<name>E3N502_CAERE</name>
<dbReference type="SUPFAM" id="SSF50494">
    <property type="entry name" value="Trypsin-like serine proteases"/>
    <property type="match status" value="1"/>
</dbReference>
<gene>
    <name evidence="1" type="ORF">CRE_09749</name>
</gene>
<dbReference type="InterPro" id="IPR005514">
    <property type="entry name" value="DUF316"/>
</dbReference>